<reference evidence="1 2" key="2">
    <citation type="submission" date="2018-11" db="EMBL/GenBank/DDBJ databases">
        <authorList>
            <consortium name="Pathogen Informatics"/>
        </authorList>
    </citation>
    <scope>NUCLEOTIDE SEQUENCE [LARGE SCALE GENOMIC DNA]</scope>
</reference>
<keyword evidence="2" id="KW-1185">Reference proteome</keyword>
<dbReference type="EMBL" id="UYRR01029538">
    <property type="protein sequence ID" value="VDK40199.1"/>
    <property type="molecule type" value="Genomic_DNA"/>
</dbReference>
<sequence>MHALQIYSVIGRNDGEEGAKKLKHIYETIGFGEVERHCIVAMAQTTDENVLKSFFKYAVED</sequence>
<evidence type="ECO:0000313" key="3">
    <source>
        <dbReference type="WBParaSite" id="ASIM_0000980701-mRNA-1"/>
    </source>
</evidence>
<evidence type="ECO:0000313" key="2">
    <source>
        <dbReference type="Proteomes" id="UP000267096"/>
    </source>
</evidence>
<dbReference type="Proteomes" id="UP000267096">
    <property type="component" value="Unassembled WGS sequence"/>
</dbReference>
<dbReference type="OrthoDB" id="275509at2759"/>
<dbReference type="WBParaSite" id="ASIM_0000980701-mRNA-1">
    <property type="protein sequence ID" value="ASIM_0000980701-mRNA-1"/>
    <property type="gene ID" value="ASIM_0000980701"/>
</dbReference>
<dbReference type="AlphaFoldDB" id="A0A0M3JQ56"/>
<organism evidence="3">
    <name type="scientific">Anisakis simplex</name>
    <name type="common">Herring worm</name>
    <dbReference type="NCBI Taxonomy" id="6269"/>
    <lineage>
        <taxon>Eukaryota</taxon>
        <taxon>Metazoa</taxon>
        <taxon>Ecdysozoa</taxon>
        <taxon>Nematoda</taxon>
        <taxon>Chromadorea</taxon>
        <taxon>Rhabditida</taxon>
        <taxon>Spirurina</taxon>
        <taxon>Ascaridomorpha</taxon>
        <taxon>Ascaridoidea</taxon>
        <taxon>Anisakidae</taxon>
        <taxon>Anisakis</taxon>
        <taxon>Anisakis simplex complex</taxon>
    </lineage>
</organism>
<reference evidence="3" key="1">
    <citation type="submission" date="2017-02" db="UniProtKB">
        <authorList>
            <consortium name="WormBaseParasite"/>
        </authorList>
    </citation>
    <scope>IDENTIFICATION</scope>
</reference>
<protein>
    <submittedName>
        <fullName evidence="3">Transcriptional regulator</fullName>
    </submittedName>
</protein>
<proteinExistence type="predicted"/>
<accession>A0A0M3JQ56</accession>
<name>A0A0M3JQ56_ANISI</name>
<gene>
    <name evidence="1" type="ORF">ASIM_LOCUS9542</name>
</gene>
<evidence type="ECO:0000313" key="1">
    <source>
        <dbReference type="EMBL" id="VDK40199.1"/>
    </source>
</evidence>